<keyword evidence="5 9" id="KW-0812">Transmembrane</keyword>
<feature type="transmembrane region" description="Helical" evidence="9">
    <location>
        <begin position="148"/>
        <end position="165"/>
    </location>
</feature>
<dbReference type="GO" id="GO:0022857">
    <property type="term" value="F:transmembrane transporter activity"/>
    <property type="evidence" value="ECO:0007669"/>
    <property type="project" value="UniProtKB-UniRule"/>
</dbReference>
<evidence type="ECO:0000256" key="4">
    <source>
        <dbReference type="ARBA" id="ARBA00022519"/>
    </source>
</evidence>
<name>A0A5N3PHQ4_9HYPH</name>
<dbReference type="InterPro" id="IPR055348">
    <property type="entry name" value="DctQ"/>
</dbReference>
<keyword evidence="7 9" id="KW-0472">Membrane</keyword>
<feature type="transmembrane region" description="Helical" evidence="9">
    <location>
        <begin position="107"/>
        <end position="128"/>
    </location>
</feature>
<comment type="caution">
    <text evidence="11">The sequence shown here is derived from an EMBL/GenBank/DDBJ whole genome shotgun (WGS) entry which is preliminary data.</text>
</comment>
<proteinExistence type="inferred from homology"/>
<accession>A0A5N3PHQ4</accession>
<evidence type="ECO:0000313" key="12">
    <source>
        <dbReference type="Proteomes" id="UP000325684"/>
    </source>
</evidence>
<dbReference type="AlphaFoldDB" id="A0A5N3PHQ4"/>
<comment type="similarity">
    <text evidence="8 9">Belongs to the TRAP transporter small permease family.</text>
</comment>
<comment type="subunit">
    <text evidence="9">The complex comprises the extracytoplasmic solute receptor protein and the two transmembrane proteins.</text>
</comment>
<keyword evidence="12" id="KW-1185">Reference proteome</keyword>
<dbReference type="InterPro" id="IPR007387">
    <property type="entry name" value="TRAP_DctQ"/>
</dbReference>
<feature type="transmembrane region" description="Helical" evidence="9">
    <location>
        <begin position="68"/>
        <end position="87"/>
    </location>
</feature>
<evidence type="ECO:0000256" key="9">
    <source>
        <dbReference type="RuleBase" id="RU369079"/>
    </source>
</evidence>
<protein>
    <recommendedName>
        <fullName evidence="9">TRAP transporter small permease protein</fullName>
    </recommendedName>
</protein>
<evidence type="ECO:0000259" key="10">
    <source>
        <dbReference type="Pfam" id="PF04290"/>
    </source>
</evidence>
<evidence type="ECO:0000256" key="8">
    <source>
        <dbReference type="ARBA" id="ARBA00038436"/>
    </source>
</evidence>
<keyword evidence="3" id="KW-1003">Cell membrane</keyword>
<dbReference type="PANTHER" id="PTHR35011">
    <property type="entry name" value="2,3-DIKETO-L-GULONATE TRAP TRANSPORTER SMALL PERMEASE PROTEIN YIAM"/>
    <property type="match status" value="1"/>
</dbReference>
<evidence type="ECO:0000256" key="2">
    <source>
        <dbReference type="ARBA" id="ARBA00022448"/>
    </source>
</evidence>
<feature type="transmembrane region" description="Helical" evidence="9">
    <location>
        <begin position="35"/>
        <end position="56"/>
    </location>
</feature>
<evidence type="ECO:0000313" key="11">
    <source>
        <dbReference type="EMBL" id="KAB0269257.1"/>
    </source>
</evidence>
<dbReference type="GO" id="GO:0005886">
    <property type="term" value="C:plasma membrane"/>
    <property type="evidence" value="ECO:0007669"/>
    <property type="project" value="UniProtKB-SubCell"/>
</dbReference>
<dbReference type="RefSeq" id="WP_150942315.1">
    <property type="nucleotide sequence ID" value="NZ_VCMV01000003.1"/>
</dbReference>
<feature type="domain" description="Tripartite ATP-independent periplasmic transporters DctQ component" evidence="10">
    <location>
        <begin position="44"/>
        <end position="173"/>
    </location>
</feature>
<dbReference type="PANTHER" id="PTHR35011:SF11">
    <property type="entry name" value="TRAP TRANSPORTER SMALL PERMEASE PROTEIN"/>
    <property type="match status" value="1"/>
</dbReference>
<sequence>MTPEVHTKVSAEELAHTFEEQTPEVDLSQYAIEDWACLVLFWVMAFAVFLQFFTRYVLNDSLAWTEEIATYCLVAVVFVGSAMCVRLGRHIQVDLIFRYLPAGVARILATAIDALRTAFFAYAAYLVWEFIKIVEGETMTTVMLPKNLIYGCVLVGFVMMFIRSVQVSIENWRRGFSILERPEAFETASTI</sequence>
<dbReference type="OrthoDB" id="7843639at2"/>
<evidence type="ECO:0000256" key="3">
    <source>
        <dbReference type="ARBA" id="ARBA00022475"/>
    </source>
</evidence>
<dbReference type="Pfam" id="PF04290">
    <property type="entry name" value="DctQ"/>
    <property type="match status" value="1"/>
</dbReference>
<evidence type="ECO:0000256" key="5">
    <source>
        <dbReference type="ARBA" id="ARBA00022692"/>
    </source>
</evidence>
<comment type="subcellular location">
    <subcellularLocation>
        <location evidence="1 9">Cell inner membrane</location>
        <topology evidence="1 9">Multi-pass membrane protein</topology>
    </subcellularLocation>
</comment>
<keyword evidence="4 9" id="KW-0997">Cell inner membrane</keyword>
<evidence type="ECO:0000256" key="7">
    <source>
        <dbReference type="ARBA" id="ARBA00023136"/>
    </source>
</evidence>
<gene>
    <name evidence="11" type="ORF">FEZ63_03960</name>
</gene>
<dbReference type="EMBL" id="VCMV01000003">
    <property type="protein sequence ID" value="KAB0269257.1"/>
    <property type="molecule type" value="Genomic_DNA"/>
</dbReference>
<keyword evidence="6 9" id="KW-1133">Transmembrane helix</keyword>
<evidence type="ECO:0000256" key="1">
    <source>
        <dbReference type="ARBA" id="ARBA00004429"/>
    </source>
</evidence>
<dbReference type="GO" id="GO:0015740">
    <property type="term" value="P:C4-dicarboxylate transport"/>
    <property type="evidence" value="ECO:0007669"/>
    <property type="project" value="TreeGrafter"/>
</dbReference>
<evidence type="ECO:0000256" key="6">
    <source>
        <dbReference type="ARBA" id="ARBA00022989"/>
    </source>
</evidence>
<dbReference type="Proteomes" id="UP000325684">
    <property type="component" value="Unassembled WGS sequence"/>
</dbReference>
<reference evidence="11 12" key="1">
    <citation type="journal article" date="2019" name="Microorganisms">
        <title>Genome Insights into the Novel Species Microvirga brassicacearum, a Rapeseed Endophyte with Biotechnological Potential.</title>
        <authorList>
            <person name="Jimenez-Gomez A."/>
            <person name="Saati-Santamaria Z."/>
            <person name="Igual J.M."/>
            <person name="Rivas R."/>
            <person name="Mateos P.F."/>
            <person name="Garcia-Fraile P."/>
        </authorList>
    </citation>
    <scope>NUCLEOTIDE SEQUENCE [LARGE SCALE GENOMIC DNA]</scope>
    <source>
        <strain evidence="11 12">CDVBN77</strain>
    </source>
</reference>
<comment type="function">
    <text evidence="9">Part of the tripartite ATP-independent periplasmic (TRAP) transport system.</text>
</comment>
<organism evidence="11 12">
    <name type="scientific">Microvirga brassicacearum</name>
    <dbReference type="NCBI Taxonomy" id="2580413"/>
    <lineage>
        <taxon>Bacteria</taxon>
        <taxon>Pseudomonadati</taxon>
        <taxon>Pseudomonadota</taxon>
        <taxon>Alphaproteobacteria</taxon>
        <taxon>Hyphomicrobiales</taxon>
        <taxon>Methylobacteriaceae</taxon>
        <taxon>Microvirga</taxon>
    </lineage>
</organism>
<keyword evidence="2 9" id="KW-0813">Transport</keyword>